<sequence>VDYVLVLFGGKIGYNADDLAKAYWIIKITSGYYDEIKEEVNFNIGVDGSSRFKRSLLFKMLYYRFHEVNYGGYDLARNQKLAEEVELKYLEEAYTTKNWLLRIYRVKKPSEVSDK</sequence>
<comment type="cofactor">
    <cofactor evidence="1">
        <name>Mn(2+)</name>
        <dbReference type="ChEBI" id="CHEBI:29035"/>
    </cofactor>
</comment>
<keyword evidence="13" id="KW-0464">Manganese</keyword>
<organism evidence="14 15">
    <name type="scientific">Bonamia ostreae</name>
    <dbReference type="NCBI Taxonomy" id="126728"/>
    <lineage>
        <taxon>Eukaryota</taxon>
        <taxon>Sar</taxon>
        <taxon>Rhizaria</taxon>
        <taxon>Endomyxa</taxon>
        <taxon>Ascetosporea</taxon>
        <taxon>Haplosporida</taxon>
        <taxon>Bonamia</taxon>
    </lineage>
</organism>
<evidence type="ECO:0000313" key="15">
    <source>
        <dbReference type="Proteomes" id="UP001439008"/>
    </source>
</evidence>
<evidence type="ECO:0000256" key="10">
    <source>
        <dbReference type="ARBA" id="ARBA00022842"/>
    </source>
</evidence>
<evidence type="ECO:0000256" key="11">
    <source>
        <dbReference type="ARBA" id="ARBA00022989"/>
    </source>
</evidence>
<dbReference type="PANTHER" id="PTHR13872:SF1">
    <property type="entry name" value="DOLICHYL-DIPHOSPHOOLIGOSACCHARIDE--PROTEIN GLYCOSYLTRANSFERASE SUBUNIT STT3B"/>
    <property type="match status" value="1"/>
</dbReference>
<accession>A0ABV2AM96</accession>
<evidence type="ECO:0000256" key="2">
    <source>
        <dbReference type="ARBA" id="ARBA00001946"/>
    </source>
</evidence>
<gene>
    <name evidence="14" type="primary">STT3B</name>
    <name evidence="14" type="ORF">MHBO_002421</name>
</gene>
<comment type="subcellular location">
    <subcellularLocation>
        <location evidence="3">Endomembrane system</location>
        <topology evidence="3">Multi-pass membrane protein</topology>
    </subcellularLocation>
</comment>
<keyword evidence="15" id="KW-1185">Reference proteome</keyword>
<dbReference type="EMBL" id="JBDODL010000863">
    <property type="protein sequence ID" value="MES1920785.1"/>
    <property type="molecule type" value="Genomic_DNA"/>
</dbReference>
<evidence type="ECO:0000256" key="5">
    <source>
        <dbReference type="ARBA" id="ARBA00010810"/>
    </source>
</evidence>
<evidence type="ECO:0000256" key="6">
    <source>
        <dbReference type="ARBA" id="ARBA00022676"/>
    </source>
</evidence>
<name>A0ABV2AM96_9EUKA</name>
<evidence type="ECO:0000313" key="14">
    <source>
        <dbReference type="EMBL" id="MES1920785.1"/>
    </source>
</evidence>
<comment type="caution">
    <text evidence="14">The sequence shown here is derived from an EMBL/GenBank/DDBJ whole genome shotgun (WGS) entry which is preliminary data.</text>
</comment>
<dbReference type="InterPro" id="IPR003674">
    <property type="entry name" value="Oligo_trans_STT3"/>
</dbReference>
<dbReference type="PANTHER" id="PTHR13872">
    <property type="entry name" value="DOLICHYL-DIPHOSPHOOLIGOSACCHARIDE--PROTEIN GLYCOSYLTRANSFERASE SUBUNIT"/>
    <property type="match status" value="1"/>
</dbReference>
<reference evidence="14 15" key="1">
    <citation type="journal article" date="2024" name="BMC Biol.">
        <title>Comparative genomics of Ascetosporea gives new insight into the evolutionary basis for animal parasitism in Rhizaria.</title>
        <authorList>
            <person name="Hiltunen Thoren M."/>
            <person name="Onut-Brannstrom I."/>
            <person name="Alfjorden A."/>
            <person name="Peckova H."/>
            <person name="Swords F."/>
            <person name="Hooper C."/>
            <person name="Holzer A.S."/>
            <person name="Bass D."/>
            <person name="Burki F."/>
        </authorList>
    </citation>
    <scope>NUCLEOTIDE SEQUENCE [LARGE SCALE GENOMIC DNA]</scope>
    <source>
        <strain evidence="14">20-A016</strain>
    </source>
</reference>
<proteinExistence type="inferred from homology"/>
<evidence type="ECO:0000256" key="7">
    <source>
        <dbReference type="ARBA" id="ARBA00022679"/>
    </source>
</evidence>
<feature type="non-terminal residue" evidence="14">
    <location>
        <position position="1"/>
    </location>
</feature>
<evidence type="ECO:0000256" key="12">
    <source>
        <dbReference type="ARBA" id="ARBA00023136"/>
    </source>
</evidence>
<keyword evidence="12" id="KW-0472">Membrane</keyword>
<evidence type="ECO:0000256" key="3">
    <source>
        <dbReference type="ARBA" id="ARBA00004127"/>
    </source>
</evidence>
<evidence type="ECO:0000256" key="13">
    <source>
        <dbReference type="ARBA" id="ARBA00023211"/>
    </source>
</evidence>
<keyword evidence="11" id="KW-1133">Transmembrane helix</keyword>
<keyword evidence="10" id="KW-0460">Magnesium</keyword>
<keyword evidence="8" id="KW-0812">Transmembrane</keyword>
<evidence type="ECO:0000256" key="4">
    <source>
        <dbReference type="ARBA" id="ARBA00004922"/>
    </source>
</evidence>
<evidence type="ECO:0000256" key="9">
    <source>
        <dbReference type="ARBA" id="ARBA00022723"/>
    </source>
</evidence>
<comment type="pathway">
    <text evidence="4">Protein modification; protein glycosylation.</text>
</comment>
<keyword evidence="9" id="KW-0479">Metal-binding</keyword>
<comment type="cofactor">
    <cofactor evidence="2">
        <name>Mg(2+)</name>
        <dbReference type="ChEBI" id="CHEBI:18420"/>
    </cofactor>
</comment>
<dbReference type="EC" id="2.4.99.18" evidence="14"/>
<dbReference type="Proteomes" id="UP001439008">
    <property type="component" value="Unassembled WGS sequence"/>
</dbReference>
<protein>
    <submittedName>
        <fullName evidence="14">Dolichyl-diphosphooligosaccharide--protein glycosyltransferase subunit stt3b</fullName>
        <ecNumber evidence="14">2.4.99.18</ecNumber>
    </submittedName>
</protein>
<dbReference type="GO" id="GO:0004579">
    <property type="term" value="F:dolichyl-diphosphooligosaccharide-protein glycotransferase activity"/>
    <property type="evidence" value="ECO:0007669"/>
    <property type="project" value="UniProtKB-EC"/>
</dbReference>
<keyword evidence="6 14" id="KW-0328">Glycosyltransferase</keyword>
<keyword evidence="7 14" id="KW-0808">Transferase</keyword>
<comment type="similarity">
    <text evidence="5">Belongs to the STT3 family.</text>
</comment>
<evidence type="ECO:0000256" key="8">
    <source>
        <dbReference type="ARBA" id="ARBA00022692"/>
    </source>
</evidence>
<evidence type="ECO:0000256" key="1">
    <source>
        <dbReference type="ARBA" id="ARBA00001936"/>
    </source>
</evidence>